<dbReference type="Proteomes" id="UP000462363">
    <property type="component" value="Unassembled WGS sequence"/>
</dbReference>
<sequence>MKIFFTAEYNEEELKPLYDMGEVVLDGWAVGLPKIPEEELAEKVKDADMIITSYDDITRKVIEAAPNLKLIACTRATPVNVDMEAAKERGIPVLFTPGRNSDSTAEMTIGLMLSVARKIPMAYKALKEGTYTGSPDAHKETKEGLKADVIWDMKMDAPYMVFKGTQLKGKSLGILGYGSIGKRVGRIARAFGMQLLIFDPYQGEVDVEEIGIRKVDTVEELMRESDFITCHMKVTSETSGIISKERIAMMKPTAYFINASRGAILDEAALIDALREKRIAGAAFDVYASEPIASNHPYITELDNVVITPHIAGATDDVLVNHTKQIVSDIRRFQNGEHLLYQYKY</sequence>
<keyword evidence="3 5" id="KW-0560">Oxidoreductase</keyword>
<protein>
    <submittedName>
        <fullName evidence="8">2-hydroxyacid dehydrogenase</fullName>
    </submittedName>
</protein>
<evidence type="ECO:0000256" key="5">
    <source>
        <dbReference type="RuleBase" id="RU003719"/>
    </source>
</evidence>
<dbReference type="CDD" id="cd12171">
    <property type="entry name" value="2-Hacid_dh_10"/>
    <property type="match status" value="1"/>
</dbReference>
<dbReference type="PROSITE" id="PS00065">
    <property type="entry name" value="D_2_HYDROXYACID_DH_1"/>
    <property type="match status" value="1"/>
</dbReference>
<evidence type="ECO:0000313" key="9">
    <source>
        <dbReference type="Proteomes" id="UP000462363"/>
    </source>
</evidence>
<dbReference type="Pfam" id="PF00389">
    <property type="entry name" value="2-Hacid_dh"/>
    <property type="match status" value="1"/>
</dbReference>
<comment type="similarity">
    <text evidence="1 5">Belongs to the D-isomer specific 2-hydroxyacid dehydrogenase family.</text>
</comment>
<dbReference type="PANTHER" id="PTHR42789">
    <property type="entry name" value="D-ISOMER SPECIFIC 2-HYDROXYACID DEHYDROGENASE FAMILY PROTEIN (AFU_ORTHOLOGUE AFUA_6G10090)"/>
    <property type="match status" value="1"/>
</dbReference>
<dbReference type="Gene3D" id="3.40.50.720">
    <property type="entry name" value="NAD(P)-binding Rossmann-like Domain"/>
    <property type="match status" value="2"/>
</dbReference>
<keyword evidence="4" id="KW-0520">NAD</keyword>
<keyword evidence="2" id="KW-0028">Amino-acid biosynthesis</keyword>
<dbReference type="InterPro" id="IPR036291">
    <property type="entry name" value="NAD(P)-bd_dom_sf"/>
</dbReference>
<evidence type="ECO:0000256" key="3">
    <source>
        <dbReference type="ARBA" id="ARBA00023002"/>
    </source>
</evidence>
<name>A0A844F7F6_CLOSV</name>
<dbReference type="GO" id="GO:0008652">
    <property type="term" value="P:amino acid biosynthetic process"/>
    <property type="evidence" value="ECO:0007669"/>
    <property type="project" value="UniProtKB-KW"/>
</dbReference>
<evidence type="ECO:0000259" key="6">
    <source>
        <dbReference type="Pfam" id="PF00389"/>
    </source>
</evidence>
<evidence type="ECO:0000256" key="4">
    <source>
        <dbReference type="ARBA" id="ARBA00023027"/>
    </source>
</evidence>
<reference evidence="8 9" key="1">
    <citation type="submission" date="2019-08" db="EMBL/GenBank/DDBJ databases">
        <title>In-depth cultivation of the pig gut microbiome towards novel bacterial diversity and tailored functional studies.</title>
        <authorList>
            <person name="Wylensek D."/>
            <person name="Hitch T.C.A."/>
            <person name="Clavel T."/>
        </authorList>
    </citation>
    <scope>NUCLEOTIDE SEQUENCE [LARGE SCALE GENOMIC DNA]</scope>
    <source>
        <strain evidence="8 9">BL-389-WT-3D</strain>
    </source>
</reference>
<dbReference type="SUPFAM" id="SSF51735">
    <property type="entry name" value="NAD(P)-binding Rossmann-fold domains"/>
    <property type="match status" value="1"/>
</dbReference>
<dbReference type="GeneID" id="62694982"/>
<dbReference type="InterPro" id="IPR029752">
    <property type="entry name" value="D-isomer_DH_CS1"/>
</dbReference>
<gene>
    <name evidence="8" type="ORF">FYJ37_14450</name>
</gene>
<dbReference type="RefSeq" id="WP_004606351.1">
    <property type="nucleotide sequence ID" value="NZ_AP024846.1"/>
</dbReference>
<feature type="domain" description="D-isomer specific 2-hydroxyacid dehydrogenase NAD-binding" evidence="7">
    <location>
        <begin position="110"/>
        <end position="312"/>
    </location>
</feature>
<dbReference type="InterPro" id="IPR006139">
    <property type="entry name" value="D-isomer_2_OHA_DH_cat_dom"/>
</dbReference>
<proteinExistence type="inferred from homology"/>
<dbReference type="Pfam" id="PF02826">
    <property type="entry name" value="2-Hacid_dh_C"/>
    <property type="match status" value="1"/>
</dbReference>
<dbReference type="PROSITE" id="PS00671">
    <property type="entry name" value="D_2_HYDROXYACID_DH_3"/>
    <property type="match status" value="1"/>
</dbReference>
<dbReference type="FunFam" id="3.40.50.720:FF:000203">
    <property type="entry name" value="D-3-phosphoglycerate dehydrogenase (SerA)"/>
    <property type="match status" value="1"/>
</dbReference>
<comment type="caution">
    <text evidence="8">The sequence shown here is derived from an EMBL/GenBank/DDBJ whole genome shotgun (WGS) entry which is preliminary data.</text>
</comment>
<evidence type="ECO:0000256" key="1">
    <source>
        <dbReference type="ARBA" id="ARBA00005854"/>
    </source>
</evidence>
<dbReference type="InterPro" id="IPR006140">
    <property type="entry name" value="D-isomer_DH_NAD-bd"/>
</dbReference>
<accession>A0A844F7F6</accession>
<dbReference type="PANTHER" id="PTHR42789:SF1">
    <property type="entry name" value="D-ISOMER SPECIFIC 2-HYDROXYACID DEHYDROGENASE FAMILY PROTEIN (AFU_ORTHOLOGUE AFUA_6G10090)"/>
    <property type="match status" value="1"/>
</dbReference>
<evidence type="ECO:0000256" key="2">
    <source>
        <dbReference type="ARBA" id="ARBA00022605"/>
    </source>
</evidence>
<evidence type="ECO:0000313" key="8">
    <source>
        <dbReference type="EMBL" id="MSS41503.1"/>
    </source>
</evidence>
<dbReference type="AlphaFoldDB" id="A0A844F7F6"/>
<dbReference type="GO" id="GO:0016616">
    <property type="term" value="F:oxidoreductase activity, acting on the CH-OH group of donors, NAD or NADP as acceptor"/>
    <property type="evidence" value="ECO:0007669"/>
    <property type="project" value="InterPro"/>
</dbReference>
<evidence type="ECO:0000259" key="7">
    <source>
        <dbReference type="Pfam" id="PF02826"/>
    </source>
</evidence>
<feature type="domain" description="D-isomer specific 2-hydroxyacid dehydrogenase catalytic" evidence="6">
    <location>
        <begin position="5"/>
        <end position="339"/>
    </location>
</feature>
<dbReference type="InterPro" id="IPR050857">
    <property type="entry name" value="D-2-hydroxyacid_DH"/>
</dbReference>
<dbReference type="SUPFAM" id="SSF52283">
    <property type="entry name" value="Formate/glycerate dehydrogenase catalytic domain-like"/>
    <property type="match status" value="1"/>
</dbReference>
<organism evidence="8 9">
    <name type="scientific">Clostridium scindens (strain JCM 10418 / VPI 12708)</name>
    <dbReference type="NCBI Taxonomy" id="29347"/>
    <lineage>
        <taxon>Bacteria</taxon>
        <taxon>Bacillati</taxon>
        <taxon>Bacillota</taxon>
        <taxon>Clostridia</taxon>
        <taxon>Lachnospirales</taxon>
        <taxon>Lachnospiraceae</taxon>
    </lineage>
</organism>
<dbReference type="GO" id="GO:0051287">
    <property type="term" value="F:NAD binding"/>
    <property type="evidence" value="ECO:0007669"/>
    <property type="project" value="InterPro"/>
</dbReference>
<dbReference type="InterPro" id="IPR029753">
    <property type="entry name" value="D-isomer_DH_CS"/>
</dbReference>
<dbReference type="EMBL" id="VUMB01000038">
    <property type="protein sequence ID" value="MSS41503.1"/>
    <property type="molecule type" value="Genomic_DNA"/>
</dbReference>